<accession>A0AA40DIX7</accession>
<proteinExistence type="predicted"/>
<organism evidence="2 3">
    <name type="scientific">Lasiosphaeris hirsuta</name>
    <dbReference type="NCBI Taxonomy" id="260670"/>
    <lineage>
        <taxon>Eukaryota</taxon>
        <taxon>Fungi</taxon>
        <taxon>Dikarya</taxon>
        <taxon>Ascomycota</taxon>
        <taxon>Pezizomycotina</taxon>
        <taxon>Sordariomycetes</taxon>
        <taxon>Sordariomycetidae</taxon>
        <taxon>Sordariales</taxon>
        <taxon>Lasiosphaeriaceae</taxon>
        <taxon>Lasiosphaeris</taxon>
    </lineage>
</organism>
<dbReference type="Proteomes" id="UP001172102">
    <property type="component" value="Unassembled WGS sequence"/>
</dbReference>
<feature type="region of interest" description="Disordered" evidence="1">
    <location>
        <begin position="22"/>
        <end position="63"/>
    </location>
</feature>
<evidence type="ECO:0000256" key="1">
    <source>
        <dbReference type="SAM" id="MobiDB-lite"/>
    </source>
</evidence>
<comment type="caution">
    <text evidence="2">The sequence shown here is derived from an EMBL/GenBank/DDBJ whole genome shotgun (WGS) entry which is preliminary data.</text>
</comment>
<reference evidence="2" key="1">
    <citation type="submission" date="2023-06" db="EMBL/GenBank/DDBJ databases">
        <title>Genome-scale phylogeny and comparative genomics of the fungal order Sordariales.</title>
        <authorList>
            <consortium name="Lawrence Berkeley National Laboratory"/>
            <person name="Hensen N."/>
            <person name="Bonometti L."/>
            <person name="Westerberg I."/>
            <person name="Brannstrom I.O."/>
            <person name="Guillou S."/>
            <person name="Cros-Aarteil S."/>
            <person name="Calhoun S."/>
            <person name="Haridas S."/>
            <person name="Kuo A."/>
            <person name="Mondo S."/>
            <person name="Pangilinan J."/>
            <person name="Riley R."/>
            <person name="Labutti K."/>
            <person name="Andreopoulos B."/>
            <person name="Lipzen A."/>
            <person name="Chen C."/>
            <person name="Yanf M."/>
            <person name="Daum C."/>
            <person name="Ng V."/>
            <person name="Clum A."/>
            <person name="Steindorff A."/>
            <person name="Ohm R."/>
            <person name="Martin F."/>
            <person name="Silar P."/>
            <person name="Natvig D."/>
            <person name="Lalanne C."/>
            <person name="Gautier V."/>
            <person name="Ament-Velasquez S.L."/>
            <person name="Kruys A."/>
            <person name="Hutchinson M.I."/>
            <person name="Powell A.J."/>
            <person name="Barry K."/>
            <person name="Miller A.N."/>
            <person name="Grigoriev I.V."/>
            <person name="Debuchy R."/>
            <person name="Gladieux P."/>
            <person name="Thoren M.H."/>
            <person name="Johannesson H."/>
        </authorList>
    </citation>
    <scope>NUCLEOTIDE SEQUENCE</scope>
    <source>
        <strain evidence="2">SMH4607-1</strain>
    </source>
</reference>
<evidence type="ECO:0000313" key="3">
    <source>
        <dbReference type="Proteomes" id="UP001172102"/>
    </source>
</evidence>
<protein>
    <submittedName>
        <fullName evidence="2">Uncharacterized protein</fullName>
    </submittedName>
</protein>
<feature type="compositionally biased region" description="Polar residues" evidence="1">
    <location>
        <begin position="47"/>
        <end position="62"/>
    </location>
</feature>
<sequence>MRFRTIEELQTIISLLCGSTLPARRPTMAKPPANLPESAARKPKSELNPQLSPSSVGGSTRGQKPKLLLYNEIPPWQQENDYILSIYRPTDLRVTQRLVVQLTLRG</sequence>
<evidence type="ECO:0000313" key="2">
    <source>
        <dbReference type="EMBL" id="KAK0704870.1"/>
    </source>
</evidence>
<dbReference type="AlphaFoldDB" id="A0AA40DIX7"/>
<name>A0AA40DIX7_9PEZI</name>
<keyword evidence="3" id="KW-1185">Reference proteome</keyword>
<gene>
    <name evidence="2" type="ORF">B0H67DRAFT_362702</name>
</gene>
<dbReference type="EMBL" id="JAUKUA010000007">
    <property type="protein sequence ID" value="KAK0704870.1"/>
    <property type="molecule type" value="Genomic_DNA"/>
</dbReference>